<keyword evidence="2" id="KW-1185">Reference proteome</keyword>
<comment type="caution">
    <text evidence="1">The sequence shown here is derived from an EMBL/GenBank/DDBJ whole genome shotgun (WGS) entry which is preliminary data.</text>
</comment>
<evidence type="ECO:0000313" key="2">
    <source>
        <dbReference type="Proteomes" id="UP000197068"/>
    </source>
</evidence>
<name>A0ABQ0MZ49_9GAMM</name>
<protein>
    <submittedName>
        <fullName evidence="1">Uncharacterized protein</fullName>
    </submittedName>
</protein>
<reference evidence="1 2" key="1">
    <citation type="submission" date="2017-06" db="EMBL/GenBank/DDBJ databases">
        <title>Whole Genome Sequences of Colwellia marinimaniae MTCD1.</title>
        <authorList>
            <person name="Kusumoto H."/>
            <person name="Inoue M."/>
            <person name="Tanikawa K."/>
            <person name="Maeji H."/>
            <person name="Cameron J.H."/>
            <person name="Bartlett D.H."/>
        </authorList>
    </citation>
    <scope>NUCLEOTIDE SEQUENCE [LARGE SCALE GENOMIC DNA]</scope>
    <source>
        <strain evidence="1 2">MTCD1</strain>
    </source>
</reference>
<sequence>MDAQEFERLNYLSEKSINDNVSIREMNEFKQLHDKWTKSEEFNLFIPFN</sequence>
<dbReference type="EMBL" id="BDQM01000037">
    <property type="protein sequence ID" value="GAW97574.1"/>
    <property type="molecule type" value="Genomic_DNA"/>
</dbReference>
<proteinExistence type="predicted"/>
<evidence type="ECO:0000313" key="1">
    <source>
        <dbReference type="EMBL" id="GAW97574.1"/>
    </source>
</evidence>
<dbReference type="Proteomes" id="UP000197068">
    <property type="component" value="Unassembled WGS sequence"/>
</dbReference>
<organism evidence="1 2">
    <name type="scientific">Colwellia marinimaniae</name>
    <dbReference type="NCBI Taxonomy" id="1513592"/>
    <lineage>
        <taxon>Bacteria</taxon>
        <taxon>Pseudomonadati</taxon>
        <taxon>Pseudomonadota</taxon>
        <taxon>Gammaproteobacteria</taxon>
        <taxon>Alteromonadales</taxon>
        <taxon>Colwelliaceae</taxon>
        <taxon>Colwellia</taxon>
    </lineage>
</organism>
<accession>A0ABQ0MZ49</accession>
<gene>
    <name evidence="1" type="ORF">MTCD1_03202</name>
</gene>